<dbReference type="EMBL" id="JANVFU010000023">
    <property type="protein sequence ID" value="KAJ3738738.1"/>
    <property type="molecule type" value="Genomic_DNA"/>
</dbReference>
<dbReference type="AlphaFoldDB" id="A0A9W8NQ90"/>
<comment type="caution">
    <text evidence="2">The sequence shown here is derived from an EMBL/GenBank/DDBJ whole genome shotgun (WGS) entry which is preliminary data.</text>
</comment>
<name>A0A9W8NQ90_9AGAR</name>
<gene>
    <name evidence="2" type="ORF">DFH05DRAFT_751230</name>
</gene>
<reference evidence="2 3" key="1">
    <citation type="journal article" date="2023" name="Proc. Natl. Acad. Sci. U.S.A.">
        <title>A global phylogenomic analysis of the shiitake genus Lentinula.</title>
        <authorList>
            <person name="Sierra-Patev S."/>
            <person name="Min B."/>
            <person name="Naranjo-Ortiz M."/>
            <person name="Looney B."/>
            <person name="Konkel Z."/>
            <person name="Slot J.C."/>
            <person name="Sakamoto Y."/>
            <person name="Steenwyk J.L."/>
            <person name="Rokas A."/>
            <person name="Carro J."/>
            <person name="Camarero S."/>
            <person name="Ferreira P."/>
            <person name="Molpeceres G."/>
            <person name="Ruiz-Duenas F.J."/>
            <person name="Serrano A."/>
            <person name="Henrissat B."/>
            <person name="Drula E."/>
            <person name="Hughes K.W."/>
            <person name="Mata J.L."/>
            <person name="Ishikawa N.K."/>
            <person name="Vargas-Isla R."/>
            <person name="Ushijima S."/>
            <person name="Smith C.A."/>
            <person name="Donoghue J."/>
            <person name="Ahrendt S."/>
            <person name="Andreopoulos W."/>
            <person name="He G."/>
            <person name="LaButti K."/>
            <person name="Lipzen A."/>
            <person name="Ng V."/>
            <person name="Riley R."/>
            <person name="Sandor L."/>
            <person name="Barry K."/>
            <person name="Martinez A.T."/>
            <person name="Xiao Y."/>
            <person name="Gibbons J.G."/>
            <person name="Terashima K."/>
            <person name="Grigoriev I.V."/>
            <person name="Hibbett D."/>
        </authorList>
    </citation>
    <scope>NUCLEOTIDE SEQUENCE [LARGE SCALE GENOMIC DNA]</scope>
    <source>
        <strain evidence="2 3">TFB7810</strain>
    </source>
</reference>
<protein>
    <recommendedName>
        <fullName evidence="4">Paired domain-containing protein</fullName>
    </recommendedName>
</protein>
<keyword evidence="1" id="KW-0732">Signal</keyword>
<dbReference type="InterPro" id="IPR009057">
    <property type="entry name" value="Homeodomain-like_sf"/>
</dbReference>
<accession>A0A9W8NQ90</accession>
<proteinExistence type="predicted"/>
<evidence type="ECO:0000313" key="3">
    <source>
        <dbReference type="Proteomes" id="UP001142393"/>
    </source>
</evidence>
<evidence type="ECO:0000256" key="1">
    <source>
        <dbReference type="SAM" id="SignalP"/>
    </source>
</evidence>
<keyword evidence="3" id="KW-1185">Reference proteome</keyword>
<sequence>MFEIWLIFCTFYCSSTMSRAQHSSPKKNRLIGAIQAGKTIPQAAEFTGIPHGSAKKIWAQYKKTGSTSNRRRSGRPKKIDERMGREIVWEV</sequence>
<organism evidence="2 3">
    <name type="scientific">Lentinula detonsa</name>
    <dbReference type="NCBI Taxonomy" id="2804962"/>
    <lineage>
        <taxon>Eukaryota</taxon>
        <taxon>Fungi</taxon>
        <taxon>Dikarya</taxon>
        <taxon>Basidiomycota</taxon>
        <taxon>Agaricomycotina</taxon>
        <taxon>Agaricomycetes</taxon>
        <taxon>Agaricomycetidae</taxon>
        <taxon>Agaricales</taxon>
        <taxon>Marasmiineae</taxon>
        <taxon>Omphalotaceae</taxon>
        <taxon>Lentinula</taxon>
    </lineage>
</organism>
<feature type="signal peptide" evidence="1">
    <location>
        <begin position="1"/>
        <end position="20"/>
    </location>
</feature>
<dbReference type="SUPFAM" id="SSF46689">
    <property type="entry name" value="Homeodomain-like"/>
    <property type="match status" value="1"/>
</dbReference>
<feature type="chain" id="PRO_5040844937" description="Paired domain-containing protein" evidence="1">
    <location>
        <begin position="21"/>
        <end position="91"/>
    </location>
</feature>
<evidence type="ECO:0008006" key="4">
    <source>
        <dbReference type="Google" id="ProtNLM"/>
    </source>
</evidence>
<dbReference type="Proteomes" id="UP001142393">
    <property type="component" value="Unassembled WGS sequence"/>
</dbReference>
<evidence type="ECO:0000313" key="2">
    <source>
        <dbReference type="EMBL" id="KAJ3738738.1"/>
    </source>
</evidence>